<proteinExistence type="predicted"/>
<keyword evidence="2" id="KW-1185">Reference proteome</keyword>
<dbReference type="KEGG" id="htq:FRZ44_10080"/>
<dbReference type="Proteomes" id="UP000326202">
    <property type="component" value="Chromosome"/>
</dbReference>
<dbReference type="AlphaFoldDB" id="A0A5J6MF58"/>
<gene>
    <name evidence="1" type="ORF">FRZ44_10080</name>
</gene>
<protein>
    <submittedName>
        <fullName evidence="1">Uncharacterized protein</fullName>
    </submittedName>
</protein>
<evidence type="ECO:0000313" key="1">
    <source>
        <dbReference type="EMBL" id="QEX15721.1"/>
    </source>
</evidence>
<accession>A0A5J6MF58</accession>
<evidence type="ECO:0000313" key="2">
    <source>
        <dbReference type="Proteomes" id="UP000326202"/>
    </source>
</evidence>
<name>A0A5J6MF58_9PROT</name>
<reference evidence="1 2" key="1">
    <citation type="submission" date="2019-08" db="EMBL/GenBank/DDBJ databases">
        <title>Hyperibacter terrae gen. nov., sp. nov. and Hyperibacter viscosus sp. nov., two new members in the family Rhodospirillaceae isolated from the rhizosphere of Hypericum perforatum.</title>
        <authorList>
            <person name="Noviana Z."/>
        </authorList>
    </citation>
    <scope>NUCLEOTIDE SEQUENCE [LARGE SCALE GENOMIC DNA]</scope>
    <source>
        <strain evidence="1 2">R5913</strain>
    </source>
</reference>
<dbReference type="EMBL" id="CP042906">
    <property type="protein sequence ID" value="QEX15721.1"/>
    <property type="molecule type" value="Genomic_DNA"/>
</dbReference>
<sequence length="101" mass="11137">MSVAFGAVRPWAFRPWLALIIPGWAARWQAEFARGTAAARDKLKSRTDRLSRKWGESAGTEHKDVAFTLSIGSVGFATSTPGGRSLELSRRTSFSEIRVAR</sequence>
<organism evidence="1 2">
    <name type="scientific">Hypericibacter terrae</name>
    <dbReference type="NCBI Taxonomy" id="2602015"/>
    <lineage>
        <taxon>Bacteria</taxon>
        <taxon>Pseudomonadati</taxon>
        <taxon>Pseudomonadota</taxon>
        <taxon>Alphaproteobacteria</taxon>
        <taxon>Rhodospirillales</taxon>
        <taxon>Dongiaceae</taxon>
        <taxon>Hypericibacter</taxon>
    </lineage>
</organism>